<dbReference type="PANTHER" id="PTHR30441">
    <property type="entry name" value="DUF748 DOMAIN-CONTAINING PROTEIN"/>
    <property type="match status" value="1"/>
</dbReference>
<feature type="compositionally biased region" description="Polar residues" evidence="1">
    <location>
        <begin position="135"/>
        <end position="160"/>
    </location>
</feature>
<sequence length="721" mass="78040">MKKLSLVVLIVFALVVGSAFALVILVNPNQFKPLLVNQVKQKTGLDLKIEGDISWQFFPAIGFELGKTELKNPSGFTSVNLFKVDEVGIDISLLGLMDHKLEIGEVRVEGAAVHIETLQDGSSNIDALTLKKSSEPQADTGNVSVKDSATVETAQESNPTDKVGENKAHWDVSLAGIEIVNALLDIQNQQTQSYTKLHDVQLNLTEFAVGEWSNLRFGAKGQHNQQQFALSGSTQIRLAEEPLMSALKVTNITASYSDGQVAVKELKLSLPTFSVGQASGLNYQVEGSQQELNFNAQGKASVLINQSLTKASVDQLTLDATVDGNNLPQSPLNINIEAKAAYDAKVGKAQLWLDSLKANDLQWQGQASVELLQQPKIRFALSSPNLDLDAFLGNETASNTQPQSAKESSTDTESSANMVPVTKEANHSNTPEPNLTALNDLDVAGSVKIAKLKAQNMSLQDVDLDMAILGGQVKLNHLNANLYQGSLKLKGTLDARQAPAHYVAKGAMEGVKVLPLLHDVAKKDLLEGTGNVAFDLSGSGLTTQAIKQNLDGTVAINFADGAINGITIPHLIRTTYARIKGEKVPDSETKKTDFSALSATLKFTQGNLSTQDLQMQSPLLRIAGQGHANYIKQTMDMLFRTSIVGSLEGQGGKTIDDLRDVTIPLRIYGTWEQPKFGLKMDDVMKKKAQKELDRGLKKLDDKIKDEKTKKAVNSLLKGLFH</sequence>
<dbReference type="RefSeq" id="WP_225251777.1">
    <property type="nucleotide sequence ID" value="NZ_JAIWIU010000162.1"/>
</dbReference>
<evidence type="ECO:0000256" key="1">
    <source>
        <dbReference type="SAM" id="MobiDB-lite"/>
    </source>
</evidence>
<dbReference type="PANTHER" id="PTHR30441:SF4">
    <property type="entry name" value="PROTEIN ASMA"/>
    <property type="match status" value="1"/>
</dbReference>
<feature type="region of interest" description="Disordered" evidence="1">
    <location>
        <begin position="135"/>
        <end position="165"/>
    </location>
</feature>
<proteinExistence type="predicted"/>
<name>A0ABS7YV24_9VIBR</name>
<gene>
    <name evidence="3" type="ORF">LDJ79_19455</name>
</gene>
<feature type="domain" description="AsmA" evidence="2">
    <location>
        <begin position="3"/>
        <end position="613"/>
    </location>
</feature>
<dbReference type="InterPro" id="IPR007844">
    <property type="entry name" value="AsmA"/>
</dbReference>
<feature type="region of interest" description="Disordered" evidence="1">
    <location>
        <begin position="395"/>
        <end position="416"/>
    </location>
</feature>
<dbReference type="EMBL" id="JAIWIU010000162">
    <property type="protein sequence ID" value="MCA2018304.1"/>
    <property type="molecule type" value="Genomic_DNA"/>
</dbReference>
<dbReference type="Pfam" id="PF05170">
    <property type="entry name" value="AsmA"/>
    <property type="match status" value="1"/>
</dbReference>
<dbReference type="Proteomes" id="UP001199044">
    <property type="component" value="Unassembled WGS sequence"/>
</dbReference>
<evidence type="ECO:0000259" key="2">
    <source>
        <dbReference type="Pfam" id="PF05170"/>
    </source>
</evidence>
<dbReference type="InterPro" id="IPR052894">
    <property type="entry name" value="AsmA-related"/>
</dbReference>
<keyword evidence="4" id="KW-1185">Reference proteome</keyword>
<organism evidence="3 4">
    <name type="scientific">Vibrio tritonius</name>
    <dbReference type="NCBI Taxonomy" id="1435069"/>
    <lineage>
        <taxon>Bacteria</taxon>
        <taxon>Pseudomonadati</taxon>
        <taxon>Pseudomonadota</taxon>
        <taxon>Gammaproteobacteria</taxon>
        <taxon>Vibrionales</taxon>
        <taxon>Vibrionaceae</taxon>
        <taxon>Vibrio</taxon>
    </lineage>
</organism>
<evidence type="ECO:0000313" key="4">
    <source>
        <dbReference type="Proteomes" id="UP001199044"/>
    </source>
</evidence>
<reference evidence="4" key="1">
    <citation type="submission" date="2023-07" db="EMBL/GenBank/DDBJ databases">
        <title>Molecular identification of indigenous halophilic bacteria isolated from red sea cost, biodegradation of synthetic dyes and assessment of degraded metabolite toxicity.</title>
        <authorList>
            <person name="Chaieb K."/>
            <person name="Altayb H.N."/>
        </authorList>
    </citation>
    <scope>NUCLEOTIDE SEQUENCE [LARGE SCALE GENOMIC DNA]</scope>
    <source>
        <strain evidence="4">K20</strain>
    </source>
</reference>
<accession>A0ABS7YV24</accession>
<evidence type="ECO:0000313" key="3">
    <source>
        <dbReference type="EMBL" id="MCA2018304.1"/>
    </source>
</evidence>
<protein>
    <submittedName>
        <fullName evidence="3">AsmA family protein</fullName>
    </submittedName>
</protein>
<comment type="caution">
    <text evidence="3">The sequence shown here is derived from an EMBL/GenBank/DDBJ whole genome shotgun (WGS) entry which is preliminary data.</text>
</comment>